<dbReference type="VEuPathDB" id="ToxoDB:ETH2_1340600"/>
<keyword evidence="3" id="KW-0378">Hydrolase</keyword>
<feature type="domain" description="Tyrosine specific protein phosphatases" evidence="6">
    <location>
        <begin position="17"/>
        <end position="60"/>
    </location>
</feature>
<dbReference type="EMBL" id="HG677480">
    <property type="protein sequence ID" value="CDJ44684.1"/>
    <property type="molecule type" value="Genomic_DNA"/>
</dbReference>
<dbReference type="SUPFAM" id="SSF52799">
    <property type="entry name" value="(Phosphotyrosine protein) phosphatases II"/>
    <property type="match status" value="1"/>
</dbReference>
<dbReference type="PROSITE" id="PS50056">
    <property type="entry name" value="TYR_PHOSPHATASE_2"/>
    <property type="match status" value="1"/>
</dbReference>
<dbReference type="GO" id="GO:0017017">
    <property type="term" value="F:MAP kinase tyrosine/serine/threonine phosphatase activity"/>
    <property type="evidence" value="ECO:0007669"/>
    <property type="project" value="TreeGrafter"/>
</dbReference>
<keyword evidence="8" id="KW-1185">Reference proteome</keyword>
<evidence type="ECO:0000313" key="7">
    <source>
        <dbReference type="EMBL" id="CDJ44684.1"/>
    </source>
</evidence>
<dbReference type="GO" id="GO:0043409">
    <property type="term" value="P:negative regulation of MAPK cascade"/>
    <property type="evidence" value="ECO:0007669"/>
    <property type="project" value="TreeGrafter"/>
</dbReference>
<dbReference type="RefSeq" id="XP_013235432.1">
    <property type="nucleotide sequence ID" value="XM_013379978.1"/>
</dbReference>
<evidence type="ECO:0000313" key="8">
    <source>
        <dbReference type="Proteomes" id="UP000030747"/>
    </source>
</evidence>
<feature type="region of interest" description="Disordered" evidence="5">
    <location>
        <begin position="79"/>
        <end position="142"/>
    </location>
</feature>
<evidence type="ECO:0000256" key="5">
    <source>
        <dbReference type="SAM" id="MobiDB-lite"/>
    </source>
</evidence>
<dbReference type="GeneID" id="25256362"/>
<comment type="similarity">
    <text evidence="1">Belongs to the protein-tyrosine phosphatase family. Non-receptor class dual specificity subfamily.</text>
</comment>
<dbReference type="InterPro" id="IPR000387">
    <property type="entry name" value="Tyr_Pase_dom"/>
</dbReference>
<proteinExistence type="inferred from homology"/>
<dbReference type="Gene3D" id="3.90.190.10">
    <property type="entry name" value="Protein tyrosine phosphatase superfamily"/>
    <property type="match status" value="1"/>
</dbReference>
<evidence type="ECO:0000256" key="1">
    <source>
        <dbReference type="ARBA" id="ARBA00008601"/>
    </source>
</evidence>
<dbReference type="EC" id="3.1.3.48" evidence="2"/>
<dbReference type="Pfam" id="PF00782">
    <property type="entry name" value="DSPc"/>
    <property type="match status" value="1"/>
</dbReference>
<dbReference type="AlphaFoldDB" id="U6L7Y6"/>
<dbReference type="OrthoDB" id="2017893at2759"/>
<reference evidence="7" key="2">
    <citation type="submission" date="2013-10" db="EMBL/GenBank/DDBJ databases">
        <authorList>
            <person name="Aslett M."/>
        </authorList>
    </citation>
    <scope>NUCLEOTIDE SEQUENCE [LARGE SCALE GENOMIC DNA]</scope>
    <source>
        <strain evidence="7">Houghton</strain>
    </source>
</reference>
<keyword evidence="4" id="KW-0904">Protein phosphatase</keyword>
<dbReference type="CDD" id="cd14498">
    <property type="entry name" value="DSP"/>
    <property type="match status" value="1"/>
</dbReference>
<dbReference type="PANTHER" id="PTHR10159:SF519">
    <property type="entry name" value="DUAL SPECIFICITY PROTEIN PHOSPHATASE MPK3"/>
    <property type="match status" value="1"/>
</dbReference>
<evidence type="ECO:0000259" key="6">
    <source>
        <dbReference type="PROSITE" id="PS50056"/>
    </source>
</evidence>
<reference evidence="7" key="1">
    <citation type="submission" date="2013-10" db="EMBL/GenBank/DDBJ databases">
        <title>Genomic analysis of the causative agents of coccidiosis in chickens.</title>
        <authorList>
            <person name="Reid A.J."/>
            <person name="Blake D."/>
            <person name="Billington K."/>
            <person name="Browne H."/>
            <person name="Dunn M."/>
            <person name="Hung S."/>
            <person name="Kawahara F."/>
            <person name="Miranda-Saavedra D."/>
            <person name="Mourier T."/>
            <person name="Nagra H."/>
            <person name="Otto T.D."/>
            <person name="Rawlings N."/>
            <person name="Sanchez A."/>
            <person name="Sanders M."/>
            <person name="Subramaniam C."/>
            <person name="Tay Y."/>
            <person name="Dear P."/>
            <person name="Doerig C."/>
            <person name="Gruber A."/>
            <person name="Parkinson J."/>
            <person name="Shirley M."/>
            <person name="Wan K.L."/>
            <person name="Berriman M."/>
            <person name="Tomley F."/>
            <person name="Pain A."/>
        </authorList>
    </citation>
    <scope>NUCLEOTIDE SEQUENCE [LARGE SCALE GENOMIC DNA]</scope>
    <source>
        <strain evidence="7">Houghton</strain>
    </source>
</reference>
<dbReference type="GO" id="GO:0005737">
    <property type="term" value="C:cytoplasm"/>
    <property type="evidence" value="ECO:0007669"/>
    <property type="project" value="TreeGrafter"/>
</dbReference>
<dbReference type="PANTHER" id="PTHR10159">
    <property type="entry name" value="DUAL SPECIFICITY PROTEIN PHOSPHATASE"/>
    <property type="match status" value="1"/>
</dbReference>
<dbReference type="InterPro" id="IPR000340">
    <property type="entry name" value="Dual-sp_phosphatase_cat-dom"/>
</dbReference>
<dbReference type="Proteomes" id="UP000030747">
    <property type="component" value="Unassembled WGS sequence"/>
</dbReference>
<accession>U6L7Y6</accession>
<feature type="non-terminal residue" evidence="7">
    <location>
        <position position="142"/>
    </location>
</feature>
<protein>
    <recommendedName>
        <fullName evidence="2">protein-tyrosine-phosphatase</fullName>
        <ecNumber evidence="2">3.1.3.48</ecNumber>
    </recommendedName>
</protein>
<evidence type="ECO:0000256" key="3">
    <source>
        <dbReference type="ARBA" id="ARBA00022801"/>
    </source>
</evidence>
<dbReference type="InterPro" id="IPR029021">
    <property type="entry name" value="Prot-tyrosine_phosphatase-like"/>
</dbReference>
<evidence type="ECO:0000256" key="2">
    <source>
        <dbReference type="ARBA" id="ARBA00013064"/>
    </source>
</evidence>
<gene>
    <name evidence="7" type="ORF">ETH_00036605</name>
</gene>
<organism evidence="7 8">
    <name type="scientific">Eimeria tenella</name>
    <name type="common">Coccidian parasite</name>
    <dbReference type="NCBI Taxonomy" id="5802"/>
    <lineage>
        <taxon>Eukaryota</taxon>
        <taxon>Sar</taxon>
        <taxon>Alveolata</taxon>
        <taxon>Apicomplexa</taxon>
        <taxon>Conoidasida</taxon>
        <taxon>Coccidia</taxon>
        <taxon>Eucoccidiorida</taxon>
        <taxon>Eimeriorina</taxon>
        <taxon>Eimeriidae</taxon>
        <taxon>Eimeria</taxon>
    </lineage>
</organism>
<dbReference type="GO" id="GO:0008330">
    <property type="term" value="F:protein tyrosine/threonine phosphatase activity"/>
    <property type="evidence" value="ECO:0007669"/>
    <property type="project" value="TreeGrafter"/>
</dbReference>
<dbReference type="GO" id="GO:0033550">
    <property type="term" value="F:MAP kinase tyrosine phosphatase activity"/>
    <property type="evidence" value="ECO:0007669"/>
    <property type="project" value="TreeGrafter"/>
</dbReference>
<dbReference type="VEuPathDB" id="ToxoDB:ETH_00036605"/>
<dbReference type="InterPro" id="IPR020422">
    <property type="entry name" value="TYR_PHOSPHATASE_DUAL_dom"/>
</dbReference>
<name>U6L7Y6_EIMTE</name>
<evidence type="ECO:0000256" key="4">
    <source>
        <dbReference type="ARBA" id="ARBA00022912"/>
    </source>
</evidence>
<feature type="compositionally biased region" description="Basic and acidic residues" evidence="5">
    <location>
        <begin position="104"/>
        <end position="116"/>
    </location>
</feature>
<sequence>MQFDHLSLGAVRESLLRGCNVFVHCEKGISRSVAVCMAYLIIYEGHTFRSSYLAVRRNRPIARPNVGFIQQLLELEARMGAPGGPRGSSRRGPQQPAASAFARGQREAPKQARQREAAAAAQARGPQGGPPDTRSAAGAAPS</sequence>
<dbReference type="SMART" id="SM00195">
    <property type="entry name" value="DSPc"/>
    <property type="match status" value="1"/>
</dbReference>